<dbReference type="RefSeq" id="WP_117158309.1">
    <property type="nucleotide sequence ID" value="NZ_QVID01000001.1"/>
</dbReference>
<dbReference type="EMBL" id="QVID01000001">
    <property type="protein sequence ID" value="RFN59311.1"/>
    <property type="molecule type" value="Genomic_DNA"/>
</dbReference>
<protein>
    <recommendedName>
        <fullName evidence="3">Adhesin domain-containing protein</fullName>
    </recommendedName>
</protein>
<organism evidence="1 2">
    <name type="scientific">Marixanthomonas ophiurae</name>
    <dbReference type="NCBI Taxonomy" id="387659"/>
    <lineage>
        <taxon>Bacteria</taxon>
        <taxon>Pseudomonadati</taxon>
        <taxon>Bacteroidota</taxon>
        <taxon>Flavobacteriia</taxon>
        <taxon>Flavobacteriales</taxon>
        <taxon>Flavobacteriaceae</taxon>
        <taxon>Marixanthomonas</taxon>
    </lineage>
</organism>
<accession>A0A3E1QB11</accession>
<reference evidence="1 2" key="1">
    <citation type="journal article" date="2007" name="Int. J. Syst. Evol. Microbiol.">
        <title>Marixanthomonas ophiurae gen. nov., sp. nov., a marine bacterium of the family Flavobacteriaceae isolated from a deep-sea brittle star.</title>
        <authorList>
            <person name="Romanenko L.A."/>
            <person name="Uchino M."/>
            <person name="Frolova G.M."/>
            <person name="Mikhailov V.V."/>
        </authorList>
    </citation>
    <scope>NUCLEOTIDE SEQUENCE [LARGE SCALE GENOMIC DNA]</scope>
    <source>
        <strain evidence="1 2">KMM 3046</strain>
    </source>
</reference>
<evidence type="ECO:0000313" key="2">
    <source>
        <dbReference type="Proteomes" id="UP000261082"/>
    </source>
</evidence>
<evidence type="ECO:0008006" key="3">
    <source>
        <dbReference type="Google" id="ProtNLM"/>
    </source>
</evidence>
<proteinExistence type="predicted"/>
<keyword evidence="2" id="KW-1185">Reference proteome</keyword>
<dbReference type="AlphaFoldDB" id="A0A3E1QB11"/>
<name>A0A3E1QB11_9FLAO</name>
<comment type="caution">
    <text evidence="1">The sequence shown here is derived from an EMBL/GenBank/DDBJ whole genome shotgun (WGS) entry which is preliminary data.</text>
</comment>
<dbReference type="OrthoDB" id="1144071at2"/>
<evidence type="ECO:0000313" key="1">
    <source>
        <dbReference type="EMBL" id="RFN59311.1"/>
    </source>
</evidence>
<dbReference type="Proteomes" id="UP000261082">
    <property type="component" value="Unassembled WGS sequence"/>
</dbReference>
<gene>
    <name evidence="1" type="ORF">DZ858_04390</name>
</gene>
<sequence>MLKYIVILVGVILFTTEAKAQKVLQKEFSASGFETLIIESDDVFTIDISAKKTDKIKINTHIEGEYYESVVLNTSEAHKTLTLSTGYTPFFKKENDKLAAHKVIAIDMVITVPENLKVEIRSKIASVTGKGTFKNMFIALENGQCLLKNFTGNATLYTKQGAITVYAKPDVSGQGLSKKGTILNELSKTGKYKITAESITGSITLLQNK</sequence>